<dbReference type="Proteomes" id="UP000288623">
    <property type="component" value="Unassembled WGS sequence"/>
</dbReference>
<dbReference type="EMBL" id="JTFC01000026">
    <property type="protein sequence ID" value="RUS57338.1"/>
    <property type="molecule type" value="Genomic_DNA"/>
</dbReference>
<evidence type="ECO:0000313" key="2">
    <source>
        <dbReference type="EMBL" id="RUS57338.1"/>
    </source>
</evidence>
<organism evidence="2 3">
    <name type="scientific">Candidatus Kurthia intestinigallinarum</name>
    <dbReference type="NCBI Taxonomy" id="1562256"/>
    <lineage>
        <taxon>Bacteria</taxon>
        <taxon>Bacillati</taxon>
        <taxon>Bacillota</taxon>
        <taxon>Bacilli</taxon>
        <taxon>Bacillales</taxon>
        <taxon>Caryophanaceae</taxon>
        <taxon>Kurthia</taxon>
    </lineage>
</organism>
<keyword evidence="1" id="KW-0732">Signal</keyword>
<protein>
    <submittedName>
        <fullName evidence="2">Uncharacterized protein</fullName>
    </submittedName>
</protein>
<gene>
    <name evidence="2" type="ORF">QI30_07095</name>
</gene>
<feature type="chain" id="PRO_5019118668" evidence="1">
    <location>
        <begin position="24"/>
        <end position="112"/>
    </location>
</feature>
<keyword evidence="3" id="KW-1185">Reference proteome</keyword>
<reference evidence="2 3" key="1">
    <citation type="submission" date="2014-11" db="EMBL/GenBank/DDBJ databases">
        <title>Genome sequence and analysis of novel Kurthia sp.</title>
        <authorList>
            <person name="Lawson J.N."/>
            <person name="Gonzalez J.E."/>
            <person name="Rinauldi L."/>
            <person name="Xuan Z."/>
            <person name="Firman A."/>
            <person name="Shaddox L."/>
            <person name="Trudeau A."/>
            <person name="Shah S."/>
            <person name="Reiman D."/>
        </authorList>
    </citation>
    <scope>NUCLEOTIDE SEQUENCE [LARGE SCALE GENOMIC DNA]</scope>
    <source>
        <strain evidence="2 3">3B1D</strain>
    </source>
</reference>
<sequence>MKKIMPIIGVLCLGIALFLSSYASETRPDAIHMKQITLDKDTLSIKANYTDNSAHFKRYTYHIDGDTLYIEIQSSHFVGADTIDFTLKDKKLKTIHTVYLKDKTNEKKIYAK</sequence>
<accession>A0A433RVP0</accession>
<proteinExistence type="predicted"/>
<dbReference type="AlphaFoldDB" id="A0A433RVP0"/>
<name>A0A433RVP0_9BACL</name>
<dbReference type="RefSeq" id="WP_126990241.1">
    <property type="nucleotide sequence ID" value="NZ_JTFC01000026.1"/>
</dbReference>
<feature type="signal peptide" evidence="1">
    <location>
        <begin position="1"/>
        <end position="23"/>
    </location>
</feature>
<evidence type="ECO:0000313" key="3">
    <source>
        <dbReference type="Proteomes" id="UP000288623"/>
    </source>
</evidence>
<comment type="caution">
    <text evidence="2">The sequence shown here is derived from an EMBL/GenBank/DDBJ whole genome shotgun (WGS) entry which is preliminary data.</text>
</comment>
<evidence type="ECO:0000256" key="1">
    <source>
        <dbReference type="SAM" id="SignalP"/>
    </source>
</evidence>